<dbReference type="PRINTS" id="PR00344">
    <property type="entry name" value="BCTRLSENSOR"/>
</dbReference>
<dbReference type="CDD" id="cd19410">
    <property type="entry name" value="HK9-like_sensor"/>
    <property type="match status" value="1"/>
</dbReference>
<comment type="catalytic activity">
    <reaction evidence="1">
        <text>ATP + protein L-histidine = ADP + protein N-phospho-L-histidine.</text>
        <dbReference type="EC" id="2.7.13.3"/>
    </reaction>
</comment>
<evidence type="ECO:0000256" key="6">
    <source>
        <dbReference type="ARBA" id="ARBA00023012"/>
    </source>
</evidence>
<dbReference type="Pfam" id="PF02518">
    <property type="entry name" value="HATPase_c"/>
    <property type="match status" value="1"/>
</dbReference>
<dbReference type="InterPro" id="IPR036097">
    <property type="entry name" value="HisK_dim/P_sf"/>
</dbReference>
<dbReference type="NCBIfam" id="TIGR00229">
    <property type="entry name" value="sensory_box"/>
    <property type="match status" value="1"/>
</dbReference>
<evidence type="ECO:0000256" key="8">
    <source>
        <dbReference type="SAM" id="Coils"/>
    </source>
</evidence>
<dbReference type="SMART" id="SM00388">
    <property type="entry name" value="HisKA"/>
    <property type="match status" value="1"/>
</dbReference>
<dbReference type="InterPro" id="IPR035965">
    <property type="entry name" value="PAS-like_dom_sf"/>
</dbReference>
<evidence type="ECO:0000256" key="10">
    <source>
        <dbReference type="SAM" id="Phobius"/>
    </source>
</evidence>
<evidence type="ECO:0000256" key="7">
    <source>
        <dbReference type="ARBA" id="ARBA00023136"/>
    </source>
</evidence>
<proteinExistence type="predicted"/>
<dbReference type="GO" id="GO:0000156">
    <property type="term" value="F:phosphorelay response regulator activity"/>
    <property type="evidence" value="ECO:0007669"/>
    <property type="project" value="TreeGrafter"/>
</dbReference>
<dbReference type="SUPFAM" id="SSF55874">
    <property type="entry name" value="ATPase domain of HSP90 chaperone/DNA topoisomerase II/histidine kinase"/>
    <property type="match status" value="2"/>
</dbReference>
<keyword evidence="10" id="KW-0812">Transmembrane</keyword>
<keyword evidence="6" id="KW-0902">Two-component regulatory system</keyword>
<evidence type="ECO:0000259" key="12">
    <source>
        <dbReference type="PROSITE" id="PS50113"/>
    </source>
</evidence>
<dbReference type="InterPro" id="IPR036890">
    <property type="entry name" value="HATPase_C_sf"/>
</dbReference>
<dbReference type="PANTHER" id="PTHR42878:SF15">
    <property type="entry name" value="BACTERIOPHYTOCHROME"/>
    <property type="match status" value="1"/>
</dbReference>
<dbReference type="PROSITE" id="PS50113">
    <property type="entry name" value="PAC"/>
    <property type="match status" value="1"/>
</dbReference>
<feature type="compositionally biased region" description="Basic and acidic residues" evidence="9">
    <location>
        <begin position="537"/>
        <end position="548"/>
    </location>
</feature>
<feature type="transmembrane region" description="Helical" evidence="10">
    <location>
        <begin position="179"/>
        <end position="205"/>
    </location>
</feature>
<dbReference type="GO" id="GO:0016020">
    <property type="term" value="C:membrane"/>
    <property type="evidence" value="ECO:0007669"/>
    <property type="project" value="UniProtKB-SubCell"/>
</dbReference>
<dbReference type="InterPro" id="IPR050351">
    <property type="entry name" value="BphY/WalK/GraS-like"/>
</dbReference>
<dbReference type="AlphaFoldDB" id="A0AA96WMG8"/>
<dbReference type="InterPro" id="IPR000700">
    <property type="entry name" value="PAS-assoc_C"/>
</dbReference>
<dbReference type="InterPro" id="IPR000014">
    <property type="entry name" value="PAS"/>
</dbReference>
<dbReference type="SMART" id="SM00091">
    <property type="entry name" value="PAS"/>
    <property type="match status" value="1"/>
</dbReference>
<evidence type="ECO:0000256" key="4">
    <source>
        <dbReference type="ARBA" id="ARBA00022679"/>
    </source>
</evidence>
<evidence type="ECO:0000256" key="9">
    <source>
        <dbReference type="SAM" id="MobiDB-lite"/>
    </source>
</evidence>
<dbReference type="InterPro" id="IPR007891">
    <property type="entry name" value="CHASE3"/>
</dbReference>
<keyword evidence="5" id="KW-0418">Kinase</keyword>
<dbReference type="PANTHER" id="PTHR42878">
    <property type="entry name" value="TWO-COMPONENT HISTIDINE KINASE"/>
    <property type="match status" value="1"/>
</dbReference>
<keyword evidence="8" id="KW-0175">Coiled coil</keyword>
<keyword evidence="7 10" id="KW-0472">Membrane</keyword>
<feature type="coiled-coil region" evidence="8">
    <location>
        <begin position="216"/>
        <end position="246"/>
    </location>
</feature>
<dbReference type="Gene3D" id="3.30.450.20">
    <property type="entry name" value="PAS domain"/>
    <property type="match status" value="1"/>
</dbReference>
<evidence type="ECO:0000256" key="3">
    <source>
        <dbReference type="ARBA" id="ARBA00022553"/>
    </source>
</evidence>
<keyword evidence="3" id="KW-0597">Phosphoprotein</keyword>
<dbReference type="EMBL" id="CP053587">
    <property type="protein sequence ID" value="WNZ27834.1"/>
    <property type="molecule type" value="Genomic_DNA"/>
</dbReference>
<feature type="domain" description="Histidine kinase" evidence="11">
    <location>
        <begin position="396"/>
        <end position="707"/>
    </location>
</feature>
<dbReference type="PROSITE" id="PS50109">
    <property type="entry name" value="HIS_KIN"/>
    <property type="match status" value="1"/>
</dbReference>
<dbReference type="InterPro" id="IPR005467">
    <property type="entry name" value="His_kinase_dom"/>
</dbReference>
<evidence type="ECO:0000313" key="13">
    <source>
        <dbReference type="EMBL" id="WNZ27834.1"/>
    </source>
</evidence>
<feature type="domain" description="PAC" evidence="12">
    <location>
        <begin position="315"/>
        <end position="367"/>
    </location>
</feature>
<dbReference type="InterPro" id="IPR004358">
    <property type="entry name" value="Sig_transdc_His_kin-like_C"/>
</dbReference>
<dbReference type="GO" id="GO:0007234">
    <property type="term" value="P:osmosensory signaling via phosphorelay pathway"/>
    <property type="evidence" value="ECO:0007669"/>
    <property type="project" value="TreeGrafter"/>
</dbReference>
<dbReference type="CDD" id="cd00082">
    <property type="entry name" value="HisKA"/>
    <property type="match status" value="1"/>
</dbReference>
<dbReference type="Pfam" id="PF00512">
    <property type="entry name" value="HisKA"/>
    <property type="match status" value="1"/>
</dbReference>
<dbReference type="GO" id="GO:0000155">
    <property type="term" value="F:phosphorelay sensor kinase activity"/>
    <property type="evidence" value="ECO:0007669"/>
    <property type="project" value="InterPro"/>
</dbReference>
<feature type="coiled-coil region" evidence="8">
    <location>
        <begin position="358"/>
        <end position="389"/>
    </location>
</feature>
<dbReference type="SUPFAM" id="SSF55785">
    <property type="entry name" value="PYP-like sensor domain (PAS domain)"/>
    <property type="match status" value="1"/>
</dbReference>
<dbReference type="SUPFAM" id="SSF47384">
    <property type="entry name" value="Homodimeric domain of signal transducing histidine kinase"/>
    <property type="match status" value="1"/>
</dbReference>
<evidence type="ECO:0000256" key="1">
    <source>
        <dbReference type="ARBA" id="ARBA00000085"/>
    </source>
</evidence>
<evidence type="ECO:0000256" key="2">
    <source>
        <dbReference type="ARBA" id="ARBA00012438"/>
    </source>
</evidence>
<dbReference type="Gene3D" id="1.10.287.130">
    <property type="match status" value="1"/>
</dbReference>
<sequence>MVLLLPRSVTLGLGSALALLLVNAAVSYRNTQALFDNEQQVNETYRVLSQLEQTLSTLKDAETGGRGYVITGKENYLEPYRDAVTRINQQLEGLRQLTSDDPLQQQRLQALEQEVETKLDYLQTQIEIRRNQGLEAAIQFTNQTERGRELMDQVRQQVAVMQAEENQRLQQRQQQSARMLSLVLATFAVVNGLGVLLIGVIYYLLRRDAWRRQREAKQSEGLFRQLEAERNQLRESEQRLHRVILEAPLPLILHTEGGEVVQINRMWTELSGYTQADMPTVDDWINLAYRREQRPVQASIRAKINTLYQVDQRVEEGEIAIITARGEQRIWEFFSAPIGNLPDGRRLVITAALDITDRKQAEAALRELNTTLEQRVADRTAELQDANDALKAFTYSVSHDLRAPLRTLQGFTQALQEDCADQIDELGQSYIDYIMEGAQQMDTLISDLLAYSRLSRVEINLYPVDLDAALSEVLQQLSQSIQAHHAQIHIHSPLPPVQAHRTTLIQVLTNLLSNALKFVPADVTPKIEIWAEALANQEREETGDRRQNESNQRSGVRLPRASADGSQASQSVSRREPGFPERQPTGARSQASPPPSFGEAHEPPSSSFGEAHGSPSPLVRRGSRAASPPPPTLIRLWVKDNGIGIAPEHQERIFRVFERLHGVESYPGTGIGLAIVRKGLERMGGQAGVESQLGEGSRFWIALPGAVLSSNGVGDD</sequence>
<dbReference type="CDD" id="cd00130">
    <property type="entry name" value="PAS"/>
    <property type="match status" value="1"/>
</dbReference>
<keyword evidence="10" id="KW-1133">Transmembrane helix</keyword>
<feature type="region of interest" description="Disordered" evidence="9">
    <location>
        <begin position="537"/>
        <end position="632"/>
    </location>
</feature>
<dbReference type="InterPro" id="IPR003594">
    <property type="entry name" value="HATPase_dom"/>
</dbReference>
<dbReference type="EC" id="2.7.13.3" evidence="2"/>
<dbReference type="Pfam" id="PF05227">
    <property type="entry name" value="CHASE3"/>
    <property type="match status" value="1"/>
</dbReference>
<dbReference type="GO" id="GO:0030295">
    <property type="term" value="F:protein kinase activator activity"/>
    <property type="evidence" value="ECO:0007669"/>
    <property type="project" value="TreeGrafter"/>
</dbReference>
<gene>
    <name evidence="13" type="ORF">HJG54_33960</name>
</gene>
<evidence type="ECO:0000256" key="5">
    <source>
        <dbReference type="ARBA" id="ARBA00022777"/>
    </source>
</evidence>
<protein>
    <recommendedName>
        <fullName evidence="2">histidine kinase</fullName>
        <ecNumber evidence="2">2.7.13.3</ecNumber>
    </recommendedName>
</protein>
<dbReference type="RefSeq" id="WP_316436335.1">
    <property type="nucleotide sequence ID" value="NZ_CP053587.1"/>
</dbReference>
<evidence type="ECO:0000259" key="11">
    <source>
        <dbReference type="PROSITE" id="PS50109"/>
    </source>
</evidence>
<dbReference type="FunFam" id="1.10.287.130:FF:000070">
    <property type="entry name" value="Histidine kinase sensor protein"/>
    <property type="match status" value="1"/>
</dbReference>
<name>A0AA96WMG8_9CYAN</name>
<dbReference type="InterPro" id="IPR003661">
    <property type="entry name" value="HisK_dim/P_dom"/>
</dbReference>
<keyword evidence="4" id="KW-0808">Transferase</keyword>
<dbReference type="Gene3D" id="3.30.565.10">
    <property type="entry name" value="Histidine kinase-like ATPase, C-terminal domain"/>
    <property type="match status" value="1"/>
</dbReference>
<dbReference type="SMART" id="SM00387">
    <property type="entry name" value="HATPase_c"/>
    <property type="match status" value="1"/>
</dbReference>
<reference evidence="13" key="1">
    <citation type="submission" date="2020-05" db="EMBL/GenBank/DDBJ databases">
        <authorList>
            <person name="Zhu T."/>
            <person name="Keshari N."/>
            <person name="Lu X."/>
        </authorList>
    </citation>
    <scope>NUCLEOTIDE SEQUENCE</scope>
    <source>
        <strain evidence="13">NK1-12</strain>
    </source>
</reference>
<accession>A0AA96WMG8</accession>
<organism evidence="13">
    <name type="scientific">Leptolyngbya sp. NK1-12</name>
    <dbReference type="NCBI Taxonomy" id="2547451"/>
    <lineage>
        <taxon>Bacteria</taxon>
        <taxon>Bacillati</taxon>
        <taxon>Cyanobacteriota</taxon>
        <taxon>Cyanophyceae</taxon>
        <taxon>Leptolyngbyales</taxon>
        <taxon>Leptolyngbyaceae</taxon>
        <taxon>Leptolyngbya group</taxon>
        <taxon>Leptolyngbya</taxon>
    </lineage>
</organism>